<feature type="compositionally biased region" description="Basic and acidic residues" evidence="1">
    <location>
        <begin position="159"/>
        <end position="171"/>
    </location>
</feature>
<accession>A0AA40FY38</accession>
<feature type="compositionally biased region" description="Basic residues" evidence="1">
    <location>
        <begin position="139"/>
        <end position="158"/>
    </location>
</feature>
<protein>
    <submittedName>
        <fullName evidence="2">Uncharacterized protein</fullName>
    </submittedName>
</protein>
<comment type="caution">
    <text evidence="2">The sequence shown here is derived from an EMBL/GenBank/DDBJ whole genome shotgun (WGS) entry which is preliminary data.</text>
</comment>
<dbReference type="EMBL" id="JAHYIQ010000012">
    <property type="protein sequence ID" value="KAK1127554.1"/>
    <property type="molecule type" value="Genomic_DNA"/>
</dbReference>
<dbReference type="AlphaFoldDB" id="A0AA40FY38"/>
<dbReference type="Proteomes" id="UP001177670">
    <property type="component" value="Unassembled WGS sequence"/>
</dbReference>
<name>A0AA40FY38_9HYME</name>
<proteinExistence type="predicted"/>
<evidence type="ECO:0000313" key="3">
    <source>
        <dbReference type="Proteomes" id="UP001177670"/>
    </source>
</evidence>
<reference evidence="2" key="1">
    <citation type="submission" date="2021-10" db="EMBL/GenBank/DDBJ databases">
        <title>Melipona bicolor Genome sequencing and assembly.</title>
        <authorList>
            <person name="Araujo N.S."/>
            <person name="Arias M.C."/>
        </authorList>
    </citation>
    <scope>NUCLEOTIDE SEQUENCE</scope>
    <source>
        <strain evidence="2">USP_2M_L1-L4_2017</strain>
        <tissue evidence="2">Whole body</tissue>
    </source>
</reference>
<feature type="compositionally biased region" description="Basic and acidic residues" evidence="1">
    <location>
        <begin position="106"/>
        <end position="118"/>
    </location>
</feature>
<evidence type="ECO:0000256" key="1">
    <source>
        <dbReference type="SAM" id="MobiDB-lite"/>
    </source>
</evidence>
<feature type="compositionally biased region" description="Basic and acidic residues" evidence="1">
    <location>
        <begin position="56"/>
        <end position="71"/>
    </location>
</feature>
<evidence type="ECO:0000313" key="2">
    <source>
        <dbReference type="EMBL" id="KAK1127554.1"/>
    </source>
</evidence>
<feature type="compositionally biased region" description="Basic and acidic residues" evidence="1">
    <location>
        <begin position="83"/>
        <end position="97"/>
    </location>
</feature>
<feature type="region of interest" description="Disordered" evidence="1">
    <location>
        <begin position="50"/>
        <end position="192"/>
    </location>
</feature>
<keyword evidence="3" id="KW-1185">Reference proteome</keyword>
<sequence length="192" mass="22131">MEREDRADDGLEVIAGTTVRPGEAIGWFAQLVGKIGATVSKEQKERRVKFTRLKKEKTEKREKHVEGDGARPRGAAHKICLHSPEKKSRAKRSDEGGSRSAGSESESERVERNGEKQRWGRKRWYGSRIAEMERGSSLPKKKKKRRRRRRRRRRKSGRDRKEGTRPRERRGGLCVPLGKRRESRVGPRLANG</sequence>
<organism evidence="2 3">
    <name type="scientific">Melipona bicolor</name>
    <dbReference type="NCBI Taxonomy" id="60889"/>
    <lineage>
        <taxon>Eukaryota</taxon>
        <taxon>Metazoa</taxon>
        <taxon>Ecdysozoa</taxon>
        <taxon>Arthropoda</taxon>
        <taxon>Hexapoda</taxon>
        <taxon>Insecta</taxon>
        <taxon>Pterygota</taxon>
        <taxon>Neoptera</taxon>
        <taxon>Endopterygota</taxon>
        <taxon>Hymenoptera</taxon>
        <taxon>Apocrita</taxon>
        <taxon>Aculeata</taxon>
        <taxon>Apoidea</taxon>
        <taxon>Anthophila</taxon>
        <taxon>Apidae</taxon>
        <taxon>Melipona</taxon>
    </lineage>
</organism>
<gene>
    <name evidence="2" type="ORF">K0M31_004086</name>
</gene>